<keyword evidence="3" id="KW-1185">Reference proteome</keyword>
<dbReference type="RefSeq" id="XP_044660050.1">
    <property type="nucleotide sequence ID" value="XM_044804115.1"/>
</dbReference>
<evidence type="ECO:0000313" key="3">
    <source>
        <dbReference type="Proteomes" id="UP000825890"/>
    </source>
</evidence>
<proteinExistence type="predicted"/>
<protein>
    <recommendedName>
        <fullName evidence="4">Wax synthase domain-containing protein</fullName>
    </recommendedName>
</protein>
<accession>A0A9P3CMN4</accession>
<evidence type="ECO:0000313" key="2">
    <source>
        <dbReference type="EMBL" id="GIZ45563.1"/>
    </source>
</evidence>
<reference evidence="2 3" key="1">
    <citation type="submission" date="2021-01" db="EMBL/GenBank/DDBJ databases">
        <title>Cercospora kikuchii MAFF 305040 whole genome shotgun sequence.</title>
        <authorList>
            <person name="Kashiwa T."/>
            <person name="Suzuki T."/>
        </authorList>
    </citation>
    <scope>NUCLEOTIDE SEQUENCE [LARGE SCALE GENOMIC DNA]</scope>
    <source>
        <strain evidence="2 3">MAFF 305040</strain>
    </source>
</reference>
<feature type="transmembrane region" description="Helical" evidence="1">
    <location>
        <begin position="24"/>
        <end position="44"/>
    </location>
</feature>
<evidence type="ECO:0008006" key="4">
    <source>
        <dbReference type="Google" id="ProtNLM"/>
    </source>
</evidence>
<sequence length="364" mass="42452">MPPPTSDYAFITAHIINGPQSPRYLLPFFDWCTFGGLVITFFVLALPQPYWEMGNYDVPMFFTGLWFTYLILLKRPERDFERHDEIQPLGPTDSQEYLRWQRSKATSVLFSPRLQYWYIGEEHHDDTQPPQTYYANELQYLLHWAWQLPLSYLALDTMHNYFVVQDPYWTNLEMYWWEPYDADALRRTIVVWHSFFTTAVTAPGHAFSDYAELYDDQFERYILAAISGFGFSGLIHAGLVPRDPLYANLPGGESAFHLKVCIICFFMSQVLALGVEALVATLAKGIMGSQFWRHGFGLRLRLLITALWVVVWFVLATYPLGNVLRQLRFFRFSPVPFSIVSWQSGNWSEVVDHLRDSVGQPELY</sequence>
<dbReference type="AlphaFoldDB" id="A0A9P3CMN4"/>
<dbReference type="OrthoDB" id="1077582at2759"/>
<feature type="transmembrane region" description="Helical" evidence="1">
    <location>
        <begin position="221"/>
        <end position="240"/>
    </location>
</feature>
<feature type="transmembrane region" description="Helical" evidence="1">
    <location>
        <begin position="56"/>
        <end position="73"/>
    </location>
</feature>
<comment type="caution">
    <text evidence="2">The sequence shown here is derived from an EMBL/GenBank/DDBJ whole genome shotgun (WGS) entry which is preliminary data.</text>
</comment>
<feature type="transmembrane region" description="Helical" evidence="1">
    <location>
        <begin position="256"/>
        <end position="279"/>
    </location>
</feature>
<dbReference type="Proteomes" id="UP000825890">
    <property type="component" value="Unassembled WGS sequence"/>
</dbReference>
<evidence type="ECO:0000256" key="1">
    <source>
        <dbReference type="SAM" id="Phobius"/>
    </source>
</evidence>
<dbReference type="EMBL" id="BOLY01000005">
    <property type="protein sequence ID" value="GIZ45563.1"/>
    <property type="molecule type" value="Genomic_DNA"/>
</dbReference>
<keyword evidence="1" id="KW-0812">Transmembrane</keyword>
<organism evidence="2 3">
    <name type="scientific">Cercospora kikuchii</name>
    <dbReference type="NCBI Taxonomy" id="84275"/>
    <lineage>
        <taxon>Eukaryota</taxon>
        <taxon>Fungi</taxon>
        <taxon>Dikarya</taxon>
        <taxon>Ascomycota</taxon>
        <taxon>Pezizomycotina</taxon>
        <taxon>Dothideomycetes</taxon>
        <taxon>Dothideomycetidae</taxon>
        <taxon>Mycosphaerellales</taxon>
        <taxon>Mycosphaerellaceae</taxon>
        <taxon>Cercospora</taxon>
    </lineage>
</organism>
<dbReference type="GeneID" id="68294298"/>
<gene>
    <name evidence="2" type="ORF">CKM354_000872300</name>
</gene>
<name>A0A9P3CMN4_9PEZI</name>
<feature type="transmembrane region" description="Helical" evidence="1">
    <location>
        <begin position="300"/>
        <end position="321"/>
    </location>
</feature>
<keyword evidence="1" id="KW-1133">Transmembrane helix</keyword>
<keyword evidence="1" id="KW-0472">Membrane</keyword>